<evidence type="ECO:0000256" key="7">
    <source>
        <dbReference type="ARBA" id="ARBA00022825"/>
    </source>
</evidence>
<keyword evidence="15" id="KW-1185">Reference proteome</keyword>
<evidence type="ECO:0000256" key="3">
    <source>
        <dbReference type="ARBA" id="ARBA00022525"/>
    </source>
</evidence>
<feature type="domain" description="PA" evidence="12">
    <location>
        <begin position="547"/>
        <end position="634"/>
    </location>
</feature>
<dbReference type="eggNOG" id="ENOG502QPQR">
    <property type="taxonomic scope" value="Eukaryota"/>
</dbReference>
<dbReference type="AlphaFoldDB" id="A0A1U7X2J5"/>
<dbReference type="SUPFAM" id="SSF52025">
    <property type="entry name" value="PA domain"/>
    <property type="match status" value="1"/>
</dbReference>
<dbReference type="InterPro" id="IPR000209">
    <property type="entry name" value="Peptidase_S8/S53_dom"/>
</dbReference>
<keyword evidence="7 10" id="KW-0720">Serine protease</keyword>
<evidence type="ECO:0000256" key="1">
    <source>
        <dbReference type="ARBA" id="ARBA00004613"/>
    </source>
</evidence>
<dbReference type="InterPro" id="IPR003137">
    <property type="entry name" value="PA_domain"/>
</dbReference>
<feature type="domain" description="Subtilisin-like protease fibronectin type-III" evidence="14">
    <location>
        <begin position="829"/>
        <end position="927"/>
    </location>
</feature>
<dbReference type="GO" id="GO:0004252">
    <property type="term" value="F:serine-type endopeptidase activity"/>
    <property type="evidence" value="ECO:0007669"/>
    <property type="project" value="UniProtKB-UniRule"/>
</dbReference>
<dbReference type="Pfam" id="PF17766">
    <property type="entry name" value="fn3_6"/>
    <property type="match status" value="1"/>
</dbReference>
<feature type="active site" description="Charge relay system" evidence="9 10">
    <location>
        <position position="389"/>
    </location>
</feature>
<evidence type="ECO:0000256" key="9">
    <source>
        <dbReference type="PIRSR" id="PIRSR615500-1"/>
    </source>
</evidence>
<evidence type="ECO:0000256" key="10">
    <source>
        <dbReference type="PROSITE-ProRule" id="PRU01240"/>
    </source>
</evidence>
<dbReference type="InterPro" id="IPR015500">
    <property type="entry name" value="Peptidase_S8_subtilisin-rel"/>
</dbReference>
<reference evidence="16" key="2">
    <citation type="submission" date="2025-08" db="UniProtKB">
        <authorList>
            <consortium name="RefSeq"/>
        </authorList>
    </citation>
    <scope>IDENTIFICATION</scope>
    <source>
        <tissue evidence="16">Leaf</tissue>
    </source>
</reference>
<dbReference type="Pfam" id="PF05922">
    <property type="entry name" value="Inhibitor_I9"/>
    <property type="match status" value="1"/>
</dbReference>
<evidence type="ECO:0000259" key="12">
    <source>
        <dbReference type="Pfam" id="PF02225"/>
    </source>
</evidence>
<dbReference type="GeneID" id="104230063"/>
<feature type="domain" description="Inhibitor I9" evidence="13">
    <location>
        <begin position="218"/>
        <end position="300"/>
    </location>
</feature>
<evidence type="ECO:0000256" key="5">
    <source>
        <dbReference type="ARBA" id="ARBA00022729"/>
    </source>
</evidence>
<feature type="active site" description="Charge relay system" evidence="9 10">
    <location>
        <position position="715"/>
    </location>
</feature>
<dbReference type="InterPro" id="IPR034197">
    <property type="entry name" value="Peptidases_S8_3"/>
</dbReference>
<dbReference type="Gene3D" id="3.50.30.30">
    <property type="match status" value="1"/>
</dbReference>
<dbReference type="Proteomes" id="UP000189701">
    <property type="component" value="Unplaced"/>
</dbReference>
<dbReference type="PRINTS" id="PR00723">
    <property type="entry name" value="SUBTILISIN"/>
</dbReference>
<evidence type="ECO:0000259" key="11">
    <source>
        <dbReference type="Pfam" id="PF00082"/>
    </source>
</evidence>
<dbReference type="Gene3D" id="3.30.70.80">
    <property type="entry name" value="Peptidase S8 propeptide/proteinase inhibitor I9"/>
    <property type="match status" value="1"/>
</dbReference>
<dbReference type="FunFam" id="2.60.40.2310:FF:000001">
    <property type="entry name" value="Subtilisin-like protease SBT1.5"/>
    <property type="match status" value="1"/>
</dbReference>
<protein>
    <submittedName>
        <fullName evidence="16">Subtilisin-like protease</fullName>
    </submittedName>
</protein>
<name>A0A1U7X2J5_NICSY</name>
<evidence type="ECO:0000256" key="8">
    <source>
        <dbReference type="ARBA" id="ARBA00023180"/>
    </source>
</evidence>
<dbReference type="PROSITE" id="PS00136">
    <property type="entry name" value="SUBTILASE_ASP"/>
    <property type="match status" value="1"/>
</dbReference>
<feature type="active site" description="Charge relay system" evidence="9 10">
    <location>
        <position position="332"/>
    </location>
</feature>
<dbReference type="InterPro" id="IPR046450">
    <property type="entry name" value="PA_dom_sf"/>
</dbReference>
<evidence type="ECO:0000313" key="15">
    <source>
        <dbReference type="Proteomes" id="UP000189701"/>
    </source>
</evidence>
<reference evidence="15" key="1">
    <citation type="journal article" date="2013" name="Genome Biol.">
        <title>Reference genomes and transcriptomes of Nicotiana sylvestris and Nicotiana tomentosiformis.</title>
        <authorList>
            <person name="Sierro N."/>
            <person name="Battey J.N."/>
            <person name="Ouadi S."/>
            <person name="Bovet L."/>
            <person name="Goepfert S."/>
            <person name="Bakaher N."/>
            <person name="Peitsch M.C."/>
            <person name="Ivanov N.V."/>
        </authorList>
    </citation>
    <scope>NUCLEOTIDE SEQUENCE [LARGE SCALE GENOMIC DNA]</scope>
</reference>
<dbReference type="Gene3D" id="3.40.50.200">
    <property type="entry name" value="Peptidase S8/S53 domain"/>
    <property type="match status" value="1"/>
</dbReference>
<dbReference type="Gene3D" id="2.60.40.2310">
    <property type="match status" value="1"/>
</dbReference>
<comment type="similarity">
    <text evidence="2 10">Belongs to the peptidase S8 family.</text>
</comment>
<feature type="domain" description="Peptidase S8/S53" evidence="11">
    <location>
        <begin position="323"/>
        <end position="749"/>
    </location>
</feature>
<dbReference type="GO" id="GO:0006508">
    <property type="term" value="P:proteolysis"/>
    <property type="evidence" value="ECO:0007669"/>
    <property type="project" value="UniProtKB-KW"/>
</dbReference>
<keyword evidence="5" id="KW-0732">Signal</keyword>
<sequence length="932" mass="100766">MTTLLLVKYQFSLLMSLDYIYNGGMKLEKRVICLRIFVGHVTDISSFISFSEKAESHSNWAPNNVFTRNPFERSLIITGTWITRQRPGSFAFDGLTWPAPVAKTSAGSTAVALIFLSMVLAPTVKIQGASLDVENLYGPEFPAAQLTKIPFSIALNAPTAMTLTYSQLYFTSTDIVMAQYRSTLTIVGLIFLFSSFTTNANERPVDERPKEKQSNSQVYIVHCEFPDREGASRYQDLDSWYLSFLPATTSDSSREAPRLIYSYRNVLTGFAAKLSPDDLKEMEKKEGFISARPERQLDLHTTHSLNFLGLHQNMGFWNDSNYGKGVIIGVIDTGVFPDHPSFSDDGMPPPPAKWKGKCEFDVPKCNNKLIGARYFQSSGDGTPLDEDGHGTHTASTAAGNFVPGANIFGNANGTAAGVAPLAHVAIYKVCSPITCSESDTLAAMDMAIEDGVDVLSLSLGRLTSNFYSDNIAVGAFSAMERGIFVSCSAGNSGPYRFTISNEAPWILTVGASTIDRKIKATAVLGNNEEYDGESAFQPSDFPPTLLPLAYPGNDASDSYAKFCTPDSLNNMNVMGKIVLCEVGNTTRVNKGKAVKAAGGVAMILMNTELQANTTSAEAHVLPVTHVSYADGLKIKEYINSTLIPTATIVFKGTIIGDDRAPVVAGFSSRGPNFASPGILKPDIIGPGVNILAAWHISLENNINTNSYFNMISGTSMSCPHLSGVAALLKSVHPDWSPAAIKSAIMTTADILNLGLDFIEDQTYNPASVLATGSGHVNPSKANDPGLIYDIEPADYVPYLCGLNYTDAQVGIILNRKVSCSEITSILEGQLNYPSFSIKVTVSSTAQTYSRTVTNVGQANSIYSVEIDSPPGVDVKVEPTTLAFSEVNQKLIYQVTFTPSGTIPSTSYNQGSLKWISDKHIVRSPIAVRFLFF</sequence>
<keyword evidence="6 10" id="KW-0378">Hydrolase</keyword>
<dbReference type="Pfam" id="PF00082">
    <property type="entry name" value="Peptidase_S8"/>
    <property type="match status" value="1"/>
</dbReference>
<keyword evidence="4 10" id="KW-0645">Protease</keyword>
<proteinExistence type="inferred from homology"/>
<evidence type="ECO:0000259" key="13">
    <source>
        <dbReference type="Pfam" id="PF05922"/>
    </source>
</evidence>
<dbReference type="PROSITE" id="PS51892">
    <property type="entry name" value="SUBTILASE"/>
    <property type="match status" value="1"/>
</dbReference>
<dbReference type="FunFam" id="3.50.30.30:FF:000005">
    <property type="entry name" value="subtilisin-like protease SBT1.5"/>
    <property type="match status" value="1"/>
</dbReference>
<gene>
    <name evidence="16" type="primary">LOC104230063</name>
</gene>
<dbReference type="FunFam" id="3.40.50.200:FF:000006">
    <property type="entry name" value="Subtilisin-like protease SBT1.5"/>
    <property type="match status" value="1"/>
</dbReference>
<accession>A0A1U7X2J5</accession>
<evidence type="ECO:0000259" key="14">
    <source>
        <dbReference type="Pfam" id="PF17766"/>
    </source>
</evidence>
<dbReference type="InterPro" id="IPR037045">
    <property type="entry name" value="S8pro/Inhibitor_I9_sf"/>
</dbReference>
<dbReference type="InterPro" id="IPR023827">
    <property type="entry name" value="Peptidase_S8_Asp-AS"/>
</dbReference>
<evidence type="ECO:0000256" key="2">
    <source>
        <dbReference type="ARBA" id="ARBA00011073"/>
    </source>
</evidence>
<keyword evidence="8" id="KW-0325">Glycoprotein</keyword>
<dbReference type="CDD" id="cd04852">
    <property type="entry name" value="Peptidases_S8_3"/>
    <property type="match status" value="1"/>
</dbReference>
<dbReference type="CDD" id="cd02120">
    <property type="entry name" value="PA_subtilisin_like"/>
    <property type="match status" value="1"/>
</dbReference>
<dbReference type="PANTHER" id="PTHR10795">
    <property type="entry name" value="PROPROTEIN CONVERTASE SUBTILISIN/KEXIN"/>
    <property type="match status" value="1"/>
</dbReference>
<organism evidence="15 16">
    <name type="scientific">Nicotiana sylvestris</name>
    <name type="common">Wood tobacco</name>
    <name type="synonym">South American tobacco</name>
    <dbReference type="NCBI Taxonomy" id="4096"/>
    <lineage>
        <taxon>Eukaryota</taxon>
        <taxon>Viridiplantae</taxon>
        <taxon>Streptophyta</taxon>
        <taxon>Embryophyta</taxon>
        <taxon>Tracheophyta</taxon>
        <taxon>Spermatophyta</taxon>
        <taxon>Magnoliopsida</taxon>
        <taxon>eudicotyledons</taxon>
        <taxon>Gunneridae</taxon>
        <taxon>Pentapetalae</taxon>
        <taxon>asterids</taxon>
        <taxon>lamiids</taxon>
        <taxon>Solanales</taxon>
        <taxon>Solanaceae</taxon>
        <taxon>Nicotianoideae</taxon>
        <taxon>Nicotianeae</taxon>
        <taxon>Nicotiana</taxon>
    </lineage>
</organism>
<dbReference type="KEGG" id="nsy:104230063"/>
<dbReference type="GO" id="GO:0005576">
    <property type="term" value="C:extracellular region"/>
    <property type="evidence" value="ECO:0007669"/>
    <property type="project" value="UniProtKB-SubCell"/>
</dbReference>
<dbReference type="InterPro" id="IPR010259">
    <property type="entry name" value="S8pro/Inhibitor_I9"/>
</dbReference>
<keyword evidence="3" id="KW-0964">Secreted</keyword>
<dbReference type="SUPFAM" id="SSF52743">
    <property type="entry name" value="Subtilisin-like"/>
    <property type="match status" value="1"/>
</dbReference>
<dbReference type="InterPro" id="IPR045051">
    <property type="entry name" value="SBT"/>
</dbReference>
<evidence type="ECO:0000256" key="6">
    <source>
        <dbReference type="ARBA" id="ARBA00022801"/>
    </source>
</evidence>
<dbReference type="InterPro" id="IPR036852">
    <property type="entry name" value="Peptidase_S8/S53_dom_sf"/>
</dbReference>
<dbReference type="RefSeq" id="XP_009781099.1">
    <property type="nucleotide sequence ID" value="XM_009782797.1"/>
</dbReference>
<dbReference type="Pfam" id="PF02225">
    <property type="entry name" value="PA"/>
    <property type="match status" value="1"/>
</dbReference>
<comment type="subcellular location">
    <subcellularLocation>
        <location evidence="1">Secreted</location>
    </subcellularLocation>
</comment>
<dbReference type="InterPro" id="IPR041469">
    <property type="entry name" value="Subtilisin-like_FN3"/>
</dbReference>
<evidence type="ECO:0000256" key="4">
    <source>
        <dbReference type="ARBA" id="ARBA00022670"/>
    </source>
</evidence>
<evidence type="ECO:0000313" key="16">
    <source>
        <dbReference type="RefSeq" id="XP_009781099.1"/>
    </source>
</evidence>